<dbReference type="GO" id="GO:0004803">
    <property type="term" value="F:transposase activity"/>
    <property type="evidence" value="ECO:0007669"/>
    <property type="project" value="InterPro"/>
</dbReference>
<evidence type="ECO:0000313" key="2">
    <source>
        <dbReference type="EMBL" id="ARN80394.1"/>
    </source>
</evidence>
<sequence length="124" mass="14092">MLMHALVHAADVQDRDGGALVMATLFGAFPFLLKLYADGGYQGPEFRKAVDRVIADMNVEIVKRSDQAKGFVVLPKRWLVERTFAWLGRCRRLAKDWECLSRKALAFLRLASIRLMLRKLCNPA</sequence>
<dbReference type="GO" id="GO:0006313">
    <property type="term" value="P:DNA transposition"/>
    <property type="evidence" value="ECO:0007669"/>
    <property type="project" value="InterPro"/>
</dbReference>
<dbReference type="Pfam" id="PF01609">
    <property type="entry name" value="DDE_Tnp_1"/>
    <property type="match status" value="1"/>
</dbReference>
<organism evidence="2 3">
    <name type="scientific">Methylocystis bryophila</name>
    <dbReference type="NCBI Taxonomy" id="655015"/>
    <lineage>
        <taxon>Bacteria</taxon>
        <taxon>Pseudomonadati</taxon>
        <taxon>Pseudomonadota</taxon>
        <taxon>Alphaproteobacteria</taxon>
        <taxon>Hyphomicrobiales</taxon>
        <taxon>Methylocystaceae</taxon>
        <taxon>Methylocystis</taxon>
    </lineage>
</organism>
<dbReference type="EMBL" id="CP019948">
    <property type="protein sequence ID" value="ARN80394.1"/>
    <property type="molecule type" value="Genomic_DNA"/>
</dbReference>
<evidence type="ECO:0000259" key="1">
    <source>
        <dbReference type="Pfam" id="PF01609"/>
    </source>
</evidence>
<dbReference type="PANTHER" id="PTHR30007:SF0">
    <property type="entry name" value="TRANSPOSASE"/>
    <property type="match status" value="1"/>
</dbReference>
<dbReference type="KEGG" id="mbry:B1812_04085"/>
<evidence type="ECO:0000313" key="3">
    <source>
        <dbReference type="Proteomes" id="UP000193978"/>
    </source>
</evidence>
<dbReference type="STRING" id="655015.B1812_04085"/>
<feature type="domain" description="Transposase IS4-like" evidence="1">
    <location>
        <begin position="3"/>
        <end position="113"/>
    </location>
</feature>
<dbReference type="GO" id="GO:0003677">
    <property type="term" value="F:DNA binding"/>
    <property type="evidence" value="ECO:0007669"/>
    <property type="project" value="InterPro"/>
</dbReference>
<dbReference type="PANTHER" id="PTHR30007">
    <property type="entry name" value="PHP DOMAIN PROTEIN"/>
    <property type="match status" value="1"/>
</dbReference>
<gene>
    <name evidence="2" type="ORF">B1812_04085</name>
</gene>
<dbReference type="Proteomes" id="UP000193978">
    <property type="component" value="Chromosome"/>
</dbReference>
<accession>A0A1W6MS23</accession>
<reference evidence="2 3" key="1">
    <citation type="submission" date="2017-02" db="EMBL/GenBank/DDBJ databases">
        <authorList>
            <person name="Peterson S.W."/>
        </authorList>
    </citation>
    <scope>NUCLEOTIDE SEQUENCE [LARGE SCALE GENOMIC DNA]</scope>
    <source>
        <strain evidence="2 3">S285</strain>
    </source>
</reference>
<dbReference type="AlphaFoldDB" id="A0A1W6MS23"/>
<keyword evidence="3" id="KW-1185">Reference proteome</keyword>
<dbReference type="InterPro" id="IPR002559">
    <property type="entry name" value="Transposase_11"/>
</dbReference>
<protein>
    <submittedName>
        <fullName evidence="2">IS5 family transposase</fullName>
    </submittedName>
</protein>
<proteinExistence type="predicted"/>
<name>A0A1W6MS23_9HYPH</name>